<dbReference type="EMBL" id="JAMYXC010000215">
    <property type="protein sequence ID" value="MCP1169678.1"/>
    <property type="molecule type" value="Genomic_DNA"/>
</dbReference>
<dbReference type="CDD" id="cd08946">
    <property type="entry name" value="SDR_e"/>
    <property type="match status" value="1"/>
</dbReference>
<dbReference type="Gene3D" id="3.40.50.720">
    <property type="entry name" value="NAD(P)-binding Rossmann-like Domain"/>
    <property type="match status" value="1"/>
</dbReference>
<protein>
    <submittedName>
        <fullName evidence="5">NAD(P)-dependent oxidoreductase</fullName>
    </submittedName>
</protein>
<evidence type="ECO:0000313" key="5">
    <source>
        <dbReference type="EMBL" id="MCP1169678.1"/>
    </source>
</evidence>
<evidence type="ECO:0000256" key="3">
    <source>
        <dbReference type="ARBA" id="ARBA00023027"/>
    </source>
</evidence>
<dbReference type="Pfam" id="PF01370">
    <property type="entry name" value="Epimerase"/>
    <property type="match status" value="1"/>
</dbReference>
<reference evidence="5" key="1">
    <citation type="submission" date="2022-06" db="EMBL/GenBank/DDBJ databases">
        <title>Limimaricola sediminis sp. nov., isolated from an intertidal sediment.</title>
        <authorList>
            <person name="Shao X."/>
        </authorList>
    </citation>
    <scope>NUCLEOTIDE SEQUENCE</scope>
    <source>
        <strain evidence="5">ASW11-118</strain>
    </source>
</reference>
<comment type="similarity">
    <text evidence="1">Belongs to the NAD(P)-dependent epimerase/dehydratase family.</text>
</comment>
<dbReference type="SUPFAM" id="SSF51735">
    <property type="entry name" value="NAD(P)-binding Rossmann-fold domains"/>
    <property type="match status" value="1"/>
</dbReference>
<evidence type="ECO:0000256" key="1">
    <source>
        <dbReference type="ARBA" id="ARBA00007637"/>
    </source>
</evidence>
<dbReference type="Proteomes" id="UP001139477">
    <property type="component" value="Unassembled WGS sequence"/>
</dbReference>
<gene>
    <name evidence="5" type="ORF">NHG85_14275</name>
</gene>
<dbReference type="InterPro" id="IPR001509">
    <property type="entry name" value="Epimerase_deHydtase"/>
</dbReference>
<keyword evidence="2" id="KW-0560">Oxidoreductase</keyword>
<dbReference type="RefSeq" id="WP_253333510.1">
    <property type="nucleotide sequence ID" value="NZ_JAMYXC010000215.1"/>
</dbReference>
<proteinExistence type="inferred from homology"/>
<dbReference type="AlphaFoldDB" id="A0A9X2JPJ9"/>
<feature type="domain" description="NAD-dependent epimerase/dehydratase" evidence="4">
    <location>
        <begin position="5"/>
        <end position="161"/>
    </location>
</feature>
<evidence type="ECO:0000259" key="4">
    <source>
        <dbReference type="Pfam" id="PF01370"/>
    </source>
</evidence>
<dbReference type="PANTHER" id="PTHR43103:SF5">
    <property type="entry name" value="4-EPIMERASE, PUTATIVE (AFU_ORTHOLOGUE AFUA_7G00360)-RELATED"/>
    <property type="match status" value="1"/>
</dbReference>
<dbReference type="GO" id="GO:0016491">
    <property type="term" value="F:oxidoreductase activity"/>
    <property type="evidence" value="ECO:0007669"/>
    <property type="project" value="UniProtKB-KW"/>
</dbReference>
<comment type="caution">
    <text evidence="5">The sequence shown here is derived from an EMBL/GenBank/DDBJ whole genome shotgun (WGS) entry which is preliminary data.</text>
</comment>
<dbReference type="PANTHER" id="PTHR43103">
    <property type="entry name" value="NUCLEOSIDE-DIPHOSPHATE-SUGAR EPIMERASE"/>
    <property type="match status" value="1"/>
</dbReference>
<organism evidence="5 6">
    <name type="scientific">Limimaricola litoreus</name>
    <dbReference type="NCBI Taxonomy" id="2955316"/>
    <lineage>
        <taxon>Bacteria</taxon>
        <taxon>Pseudomonadati</taxon>
        <taxon>Pseudomonadota</taxon>
        <taxon>Alphaproteobacteria</taxon>
        <taxon>Rhodobacterales</taxon>
        <taxon>Paracoccaceae</taxon>
        <taxon>Limimaricola</taxon>
    </lineage>
</organism>
<keyword evidence="3" id="KW-0520">NAD</keyword>
<dbReference type="InterPro" id="IPR036291">
    <property type="entry name" value="NAD(P)-bd_dom_sf"/>
</dbReference>
<evidence type="ECO:0000256" key="2">
    <source>
        <dbReference type="ARBA" id="ARBA00023002"/>
    </source>
</evidence>
<evidence type="ECO:0000313" key="6">
    <source>
        <dbReference type="Proteomes" id="UP001139477"/>
    </source>
</evidence>
<accession>A0A9X2JPJ9</accession>
<name>A0A9X2JPJ9_9RHOB</name>
<keyword evidence="6" id="KW-1185">Reference proteome</keyword>
<sequence length="276" mass="29835">MKRLLITGAGGGLGRMLRQRLGHMAEVLRLSDIAPMAPAALGEEVVTCDLADGAAVRDLVAGCDGIVHLGGISVEREFDLIEAANLRGVYNLYEAARAHGHPRILFASSNHVVGYHPQTARLGPDCPLRPDSLYGVSKAYGEAMAHLYHDKFGQETAIVRIGSCTPAPADWRMLSTWLSEDDFVALIEAVFRAPHLGCPVIWGASDNDAGWWENTAGHLGWRPKDNSAAHAAHVHRTVPRPEADASVARYQGGVFTDEPIHGAWDQRAAKRAGDRD</sequence>